<protein>
    <submittedName>
        <fullName evidence="2">H+/gluconate symporter-like permease</fullName>
    </submittedName>
</protein>
<feature type="transmembrane region" description="Helical" evidence="1">
    <location>
        <begin position="236"/>
        <end position="253"/>
    </location>
</feature>
<dbReference type="InterPro" id="IPR003474">
    <property type="entry name" value="Glcn_transporter"/>
</dbReference>
<dbReference type="EMBL" id="JAVDXX010000001">
    <property type="protein sequence ID" value="MDR7292830.1"/>
    <property type="molecule type" value="Genomic_DNA"/>
</dbReference>
<proteinExistence type="predicted"/>
<dbReference type="PANTHER" id="PTHR30354">
    <property type="entry name" value="GNT FAMILY GLUCONATE TRANSPORTER"/>
    <property type="match status" value="1"/>
</dbReference>
<feature type="transmembrane region" description="Helical" evidence="1">
    <location>
        <begin position="61"/>
        <end position="79"/>
    </location>
</feature>
<feature type="transmembrane region" description="Helical" evidence="1">
    <location>
        <begin position="416"/>
        <end position="441"/>
    </location>
</feature>
<evidence type="ECO:0000256" key="1">
    <source>
        <dbReference type="SAM" id="Phobius"/>
    </source>
</evidence>
<evidence type="ECO:0000313" key="2">
    <source>
        <dbReference type="EMBL" id="MDR7292830.1"/>
    </source>
</evidence>
<evidence type="ECO:0000313" key="3">
    <source>
        <dbReference type="Proteomes" id="UP001180715"/>
    </source>
</evidence>
<dbReference type="RefSeq" id="WP_310245268.1">
    <property type="nucleotide sequence ID" value="NZ_JAVDXX010000001.1"/>
</dbReference>
<reference evidence="2" key="1">
    <citation type="submission" date="2023-07" db="EMBL/GenBank/DDBJ databases">
        <title>Sequencing the genomes of 1000 actinobacteria strains.</title>
        <authorList>
            <person name="Klenk H.-P."/>
        </authorList>
    </citation>
    <scope>NUCLEOTIDE SEQUENCE</scope>
    <source>
        <strain evidence="2">DSM 13068</strain>
    </source>
</reference>
<gene>
    <name evidence="2" type="ORF">J2S67_000098</name>
</gene>
<feature type="transmembrane region" description="Helical" evidence="1">
    <location>
        <begin position="100"/>
        <end position="129"/>
    </location>
</feature>
<comment type="caution">
    <text evidence="2">The sequence shown here is derived from an EMBL/GenBank/DDBJ whole genome shotgun (WGS) entry which is preliminary data.</text>
</comment>
<keyword evidence="1" id="KW-0812">Transmembrane</keyword>
<feature type="transmembrane region" description="Helical" evidence="1">
    <location>
        <begin position="260"/>
        <end position="279"/>
    </location>
</feature>
<sequence>MTLLGLLGILAGLGTMILLAFRGLGMVPATLAASLVVILFNGMNVSDALVQGFGQTTANYVANYIVLFFLGTLFGELLSRSLAAKSIALQVLRIPLKHKALLVVVLVAAILSYGGVNLFVTVFSIYPIALVLFKEEDIPKRLFPAALFLGCASFTMVSMPGTPAIQNLIPARIFGTTSYAAPVMGIICSIVMFMLGMLWLRFSQKRLAAKGIGFVPGSRDDMSRIDISDRTGVPGFFRSVIPIVVVIGLIFTLNPILETVFAVNIALAAGVLITIILHFPKLKDGMLERFNNSGQDSLIALMNTAVVVGFGGVVAMSSGFNSVVEWAMSLDMNPMISGAIAVATISAATGSASGGLQVFSDALGPEYVELAKADGISLDAMHRVLAMSAAGLDSMPYSGGYITAITVTQLTHRESYGYFFVTNIVITSIGAVLGIILYLGLGIA</sequence>
<keyword evidence="1" id="KW-1133">Transmembrane helix</keyword>
<accession>A0ABU1YYI8</accession>
<feature type="transmembrane region" description="Helical" evidence="1">
    <location>
        <begin position="179"/>
        <end position="200"/>
    </location>
</feature>
<keyword evidence="1" id="KW-0472">Membrane</keyword>
<name>A0ABU1YYI8_9MICC</name>
<organism evidence="2 3">
    <name type="scientific">Pseudoglutamicibacter albus</name>
    <dbReference type="NCBI Taxonomy" id="98671"/>
    <lineage>
        <taxon>Bacteria</taxon>
        <taxon>Bacillati</taxon>
        <taxon>Actinomycetota</taxon>
        <taxon>Actinomycetes</taxon>
        <taxon>Micrococcales</taxon>
        <taxon>Micrococcaceae</taxon>
        <taxon>Pseudoglutamicibacter</taxon>
    </lineage>
</organism>
<feature type="transmembrane region" description="Helical" evidence="1">
    <location>
        <begin position="141"/>
        <end position="159"/>
    </location>
</feature>
<keyword evidence="3" id="KW-1185">Reference proteome</keyword>
<dbReference type="PANTHER" id="PTHR30354:SF7">
    <property type="entry name" value="BLL7963 PROTEIN"/>
    <property type="match status" value="1"/>
</dbReference>
<feature type="transmembrane region" description="Helical" evidence="1">
    <location>
        <begin position="336"/>
        <end position="359"/>
    </location>
</feature>
<feature type="transmembrane region" description="Helical" evidence="1">
    <location>
        <begin position="299"/>
        <end position="324"/>
    </location>
</feature>
<dbReference type="Proteomes" id="UP001180715">
    <property type="component" value="Unassembled WGS sequence"/>
</dbReference>